<proteinExistence type="predicted"/>
<accession>A0ABN7SX54</accession>
<keyword evidence="2" id="KW-1185">Reference proteome</keyword>
<gene>
    <name evidence="1" type="ORF">OKIOD_LOCUS12620</name>
</gene>
<evidence type="ECO:0000313" key="1">
    <source>
        <dbReference type="EMBL" id="CAG5108565.1"/>
    </source>
</evidence>
<evidence type="ECO:0000313" key="2">
    <source>
        <dbReference type="Proteomes" id="UP001158576"/>
    </source>
</evidence>
<dbReference type="Proteomes" id="UP001158576">
    <property type="component" value="Chromosome 1"/>
</dbReference>
<sequence>MNQQSNLTNQNRDSQKEIKIVKETNYSYQVNPVEKMITQRKVKSRKGEGRIQLAKRVNRKTNNVEMKFEVSDKRKKQMR</sequence>
<name>A0ABN7SX54_OIKDI</name>
<dbReference type="EMBL" id="OU015566">
    <property type="protein sequence ID" value="CAG5108565.1"/>
    <property type="molecule type" value="Genomic_DNA"/>
</dbReference>
<protein>
    <submittedName>
        <fullName evidence="1">Oidioi.mRNA.OKI2018_I69.chr1.g3855.t1.cds</fullName>
    </submittedName>
</protein>
<organism evidence="1 2">
    <name type="scientific">Oikopleura dioica</name>
    <name type="common">Tunicate</name>
    <dbReference type="NCBI Taxonomy" id="34765"/>
    <lineage>
        <taxon>Eukaryota</taxon>
        <taxon>Metazoa</taxon>
        <taxon>Chordata</taxon>
        <taxon>Tunicata</taxon>
        <taxon>Appendicularia</taxon>
        <taxon>Copelata</taxon>
        <taxon>Oikopleuridae</taxon>
        <taxon>Oikopleura</taxon>
    </lineage>
</organism>
<reference evidence="1 2" key="1">
    <citation type="submission" date="2021-04" db="EMBL/GenBank/DDBJ databases">
        <authorList>
            <person name="Bliznina A."/>
        </authorList>
    </citation>
    <scope>NUCLEOTIDE SEQUENCE [LARGE SCALE GENOMIC DNA]</scope>
</reference>